<dbReference type="AlphaFoldDB" id="A0A9D0YXP2"/>
<dbReference type="PANTHER" id="PTHR43364">
    <property type="entry name" value="NADH-SPECIFIC METHYLGLYOXAL REDUCTASE-RELATED"/>
    <property type="match status" value="1"/>
</dbReference>
<feature type="domain" description="NADP-dependent oxidoreductase" evidence="2">
    <location>
        <begin position="15"/>
        <end position="304"/>
    </location>
</feature>
<dbReference type="SUPFAM" id="SSF51430">
    <property type="entry name" value="NAD(P)-linked oxidoreductase"/>
    <property type="match status" value="1"/>
</dbReference>
<evidence type="ECO:0000259" key="2">
    <source>
        <dbReference type="Pfam" id="PF00248"/>
    </source>
</evidence>
<comment type="caution">
    <text evidence="3">The sequence shown here is derived from an EMBL/GenBank/DDBJ whole genome shotgun (WGS) entry which is preliminary data.</text>
</comment>
<dbReference type="InterPro" id="IPR023210">
    <property type="entry name" value="NADP_OxRdtase_dom"/>
</dbReference>
<dbReference type="PRINTS" id="PR00069">
    <property type="entry name" value="ALDKETRDTASE"/>
</dbReference>
<protein>
    <submittedName>
        <fullName evidence="3">Aldo/keto reductase</fullName>
    </submittedName>
</protein>
<dbReference type="EMBL" id="DVFI01000124">
    <property type="protein sequence ID" value="HIQ63775.1"/>
    <property type="molecule type" value="Genomic_DNA"/>
</dbReference>
<name>A0A9D0YXP2_9FIRM</name>
<dbReference type="PANTHER" id="PTHR43364:SF4">
    <property type="entry name" value="NAD(P)-LINKED OXIDOREDUCTASE SUPERFAMILY PROTEIN"/>
    <property type="match status" value="1"/>
</dbReference>
<evidence type="ECO:0000256" key="1">
    <source>
        <dbReference type="ARBA" id="ARBA00023002"/>
    </source>
</evidence>
<gene>
    <name evidence="3" type="ORF">IAA66_09375</name>
</gene>
<keyword evidence="1" id="KW-0560">Oxidoreductase</keyword>
<dbReference type="GO" id="GO:0005829">
    <property type="term" value="C:cytosol"/>
    <property type="evidence" value="ECO:0007669"/>
    <property type="project" value="TreeGrafter"/>
</dbReference>
<proteinExistence type="predicted"/>
<reference evidence="3" key="2">
    <citation type="journal article" date="2021" name="PeerJ">
        <title>Extensive microbial diversity within the chicken gut microbiome revealed by metagenomics and culture.</title>
        <authorList>
            <person name="Gilroy R."/>
            <person name="Ravi A."/>
            <person name="Getino M."/>
            <person name="Pursley I."/>
            <person name="Horton D.L."/>
            <person name="Alikhan N.F."/>
            <person name="Baker D."/>
            <person name="Gharbi K."/>
            <person name="Hall N."/>
            <person name="Watson M."/>
            <person name="Adriaenssens E.M."/>
            <person name="Foster-Nyarko E."/>
            <person name="Jarju S."/>
            <person name="Secka A."/>
            <person name="Antonio M."/>
            <person name="Oren A."/>
            <person name="Chaudhuri R.R."/>
            <person name="La Ragione R."/>
            <person name="Hildebrand F."/>
            <person name="Pallen M.J."/>
        </authorList>
    </citation>
    <scope>NUCLEOTIDE SEQUENCE</scope>
    <source>
        <strain evidence="3">ChiHile30-977</strain>
    </source>
</reference>
<dbReference type="GO" id="GO:0016491">
    <property type="term" value="F:oxidoreductase activity"/>
    <property type="evidence" value="ECO:0007669"/>
    <property type="project" value="UniProtKB-KW"/>
</dbReference>
<dbReference type="Pfam" id="PF00248">
    <property type="entry name" value="Aldo_ket_red"/>
    <property type="match status" value="1"/>
</dbReference>
<evidence type="ECO:0000313" key="4">
    <source>
        <dbReference type="Proteomes" id="UP000886819"/>
    </source>
</evidence>
<dbReference type="InterPro" id="IPR050523">
    <property type="entry name" value="AKR_Detox_Biosynth"/>
</dbReference>
<dbReference type="Proteomes" id="UP000886819">
    <property type="component" value="Unassembled WGS sequence"/>
</dbReference>
<dbReference type="Gene3D" id="3.20.20.100">
    <property type="entry name" value="NADP-dependent oxidoreductase domain"/>
    <property type="match status" value="1"/>
</dbReference>
<organism evidence="3 4">
    <name type="scientific">Candidatus Avichristensenella intestinipullorum</name>
    <dbReference type="NCBI Taxonomy" id="2840693"/>
    <lineage>
        <taxon>Bacteria</taxon>
        <taxon>Bacillati</taxon>
        <taxon>Bacillota</taxon>
        <taxon>Clostridia</taxon>
        <taxon>Candidatus Avichristensenella</taxon>
    </lineage>
</organism>
<dbReference type="InterPro" id="IPR036812">
    <property type="entry name" value="NAD(P)_OxRdtase_dom_sf"/>
</dbReference>
<evidence type="ECO:0000313" key="3">
    <source>
        <dbReference type="EMBL" id="HIQ63775.1"/>
    </source>
</evidence>
<dbReference type="InterPro" id="IPR020471">
    <property type="entry name" value="AKR"/>
</dbReference>
<sequence length="304" mass="33218">MQYMHIPGTDIRISRLCLGTMTFGSPVAQEDAVRLTRYALDEHGINFVDTANMYEGYRRVAGSAGGVAEEILGRAMQGRRGEFVLATKVGMKVGPLPEDENTSPDAIRVQLRRSLRRLATDYVDLYYLHRYDPHTPPHDIVRAIGRELAAGTVRAWGVSNYTAGQLEALAQAARDEGVAPPAMCQPALSLLNTAAMTDGLLSCCEREHVGVVPYQVLQGGLLTGKYRRGQDAPEGSRMAEKPDWMKPVTDETHALLARCEEAAGREGISMAQYALRWALRQQAVVSALVGVKRPDQLDEAVGAL</sequence>
<reference evidence="3" key="1">
    <citation type="submission" date="2020-10" db="EMBL/GenBank/DDBJ databases">
        <authorList>
            <person name="Gilroy R."/>
        </authorList>
    </citation>
    <scope>NUCLEOTIDE SEQUENCE</scope>
    <source>
        <strain evidence="3">ChiHile30-977</strain>
    </source>
</reference>
<accession>A0A9D0YXP2</accession>